<dbReference type="EC" id="6.1.1.19" evidence="9"/>
<dbReference type="InterPro" id="IPR008909">
    <property type="entry name" value="DALR_anticod-bd"/>
</dbReference>
<dbReference type="SUPFAM" id="SSF47323">
    <property type="entry name" value="Anticodon-binding domain of a subclass of class I aminoacyl-tRNA synthetases"/>
    <property type="match status" value="1"/>
</dbReference>
<evidence type="ECO:0000256" key="10">
    <source>
        <dbReference type="RuleBase" id="RU363038"/>
    </source>
</evidence>
<dbReference type="FunFam" id="3.40.50.620:FF:000125">
    <property type="entry name" value="Arginine--tRNA ligase"/>
    <property type="match status" value="1"/>
</dbReference>
<evidence type="ECO:0000256" key="7">
    <source>
        <dbReference type="ARBA" id="ARBA00023146"/>
    </source>
</evidence>
<keyword evidence="4 9" id="KW-0547">Nucleotide-binding</keyword>
<keyword evidence="11" id="KW-0175">Coiled coil</keyword>
<feature type="domain" description="DALR anticodon binding" evidence="12">
    <location>
        <begin position="476"/>
        <end position="596"/>
    </location>
</feature>
<comment type="subcellular location">
    <subcellularLocation>
        <location evidence="9">Cytoplasm</location>
    </subcellularLocation>
</comment>
<dbReference type="GO" id="GO:0004814">
    <property type="term" value="F:arginine-tRNA ligase activity"/>
    <property type="evidence" value="ECO:0007669"/>
    <property type="project" value="UniProtKB-UniRule"/>
</dbReference>
<dbReference type="FunFam" id="1.10.730.10:FF:000006">
    <property type="entry name" value="Arginyl-tRNA synthetase 2, mitochondrial"/>
    <property type="match status" value="1"/>
</dbReference>
<dbReference type="InterPro" id="IPR001278">
    <property type="entry name" value="Arg-tRNA-ligase"/>
</dbReference>
<dbReference type="EMBL" id="CP041253">
    <property type="protein sequence ID" value="QDH79675.1"/>
    <property type="molecule type" value="Genomic_DNA"/>
</dbReference>
<evidence type="ECO:0000256" key="4">
    <source>
        <dbReference type="ARBA" id="ARBA00022741"/>
    </source>
</evidence>
<dbReference type="GO" id="GO:0005524">
    <property type="term" value="F:ATP binding"/>
    <property type="evidence" value="ECO:0007669"/>
    <property type="project" value="UniProtKB-UniRule"/>
</dbReference>
<dbReference type="Pfam" id="PF00750">
    <property type="entry name" value="tRNA-synt_1d"/>
    <property type="match status" value="1"/>
</dbReference>
<dbReference type="Proteomes" id="UP000316614">
    <property type="component" value="Chromosome"/>
</dbReference>
<feature type="short sequence motif" description="'HIGH' region" evidence="9">
    <location>
        <begin position="123"/>
        <end position="133"/>
    </location>
</feature>
<dbReference type="InterPro" id="IPR014729">
    <property type="entry name" value="Rossmann-like_a/b/a_fold"/>
</dbReference>
<comment type="subunit">
    <text evidence="9">Monomer.</text>
</comment>
<comment type="similarity">
    <text evidence="1 9 10">Belongs to the class-I aminoacyl-tRNA synthetase family.</text>
</comment>
<evidence type="ECO:0000259" key="13">
    <source>
        <dbReference type="SMART" id="SM01016"/>
    </source>
</evidence>
<dbReference type="SMART" id="SM00836">
    <property type="entry name" value="DALR_1"/>
    <property type="match status" value="1"/>
</dbReference>
<evidence type="ECO:0000313" key="14">
    <source>
        <dbReference type="EMBL" id="QDH79675.1"/>
    </source>
</evidence>
<dbReference type="OrthoDB" id="9805987at2"/>
<dbReference type="Gene3D" id="3.40.50.620">
    <property type="entry name" value="HUPs"/>
    <property type="match status" value="1"/>
</dbReference>
<dbReference type="InterPro" id="IPR035684">
    <property type="entry name" value="ArgRS_core"/>
</dbReference>
<evidence type="ECO:0000256" key="6">
    <source>
        <dbReference type="ARBA" id="ARBA00022917"/>
    </source>
</evidence>
<dbReference type="Gene3D" id="1.10.730.10">
    <property type="entry name" value="Isoleucyl-tRNA Synthetase, Domain 1"/>
    <property type="match status" value="1"/>
</dbReference>
<dbReference type="Pfam" id="PF05746">
    <property type="entry name" value="DALR_1"/>
    <property type="match status" value="1"/>
</dbReference>
<keyword evidence="7 9" id="KW-0030">Aminoacyl-tRNA synthetase</keyword>
<dbReference type="SUPFAM" id="SSF55190">
    <property type="entry name" value="Arginyl-tRNA synthetase (ArgRS), N-terminal 'additional' domain"/>
    <property type="match status" value="1"/>
</dbReference>
<protein>
    <recommendedName>
        <fullName evidence="9">Arginine--tRNA ligase</fullName>
        <ecNumber evidence="9">6.1.1.19</ecNumber>
    </recommendedName>
    <alternativeName>
        <fullName evidence="9">Arginyl-tRNA synthetase</fullName>
        <shortName evidence="9">ArgRS</shortName>
    </alternativeName>
</protein>
<keyword evidence="15" id="KW-1185">Reference proteome</keyword>
<evidence type="ECO:0000256" key="8">
    <source>
        <dbReference type="ARBA" id="ARBA00049339"/>
    </source>
</evidence>
<organism evidence="14 15">
    <name type="scientific">Echinicola soli</name>
    <dbReference type="NCBI Taxonomy" id="2591634"/>
    <lineage>
        <taxon>Bacteria</taxon>
        <taxon>Pseudomonadati</taxon>
        <taxon>Bacteroidota</taxon>
        <taxon>Cytophagia</taxon>
        <taxon>Cytophagales</taxon>
        <taxon>Cyclobacteriaceae</taxon>
        <taxon>Echinicola</taxon>
    </lineage>
</organism>
<evidence type="ECO:0000313" key="15">
    <source>
        <dbReference type="Proteomes" id="UP000316614"/>
    </source>
</evidence>
<evidence type="ECO:0000256" key="2">
    <source>
        <dbReference type="ARBA" id="ARBA00022490"/>
    </source>
</evidence>
<dbReference type="InterPro" id="IPR005148">
    <property type="entry name" value="Arg-tRNA-synth_N"/>
</dbReference>
<dbReference type="KEGG" id="echi:FKX85_11765"/>
<feature type="domain" description="Arginyl tRNA synthetase N-terminal" evidence="13">
    <location>
        <begin position="5"/>
        <end position="88"/>
    </location>
</feature>
<dbReference type="SUPFAM" id="SSF52374">
    <property type="entry name" value="Nucleotidylyl transferase"/>
    <property type="match status" value="1"/>
</dbReference>
<dbReference type="Gene3D" id="3.30.1360.70">
    <property type="entry name" value="Arginyl tRNA synthetase N-terminal domain"/>
    <property type="match status" value="1"/>
</dbReference>
<dbReference type="RefSeq" id="WP_141614917.1">
    <property type="nucleotide sequence ID" value="NZ_CP041253.1"/>
</dbReference>
<gene>
    <name evidence="9" type="primary">argS</name>
    <name evidence="14" type="ORF">FKX85_11765</name>
</gene>
<dbReference type="PRINTS" id="PR01038">
    <property type="entry name" value="TRNASYNTHARG"/>
</dbReference>
<dbReference type="SMART" id="SM01016">
    <property type="entry name" value="Arg_tRNA_synt_N"/>
    <property type="match status" value="1"/>
</dbReference>
<dbReference type="PANTHER" id="PTHR11956">
    <property type="entry name" value="ARGINYL-TRNA SYNTHETASE"/>
    <property type="match status" value="1"/>
</dbReference>
<feature type="coiled-coil region" evidence="11">
    <location>
        <begin position="505"/>
        <end position="532"/>
    </location>
</feature>
<evidence type="ECO:0000256" key="3">
    <source>
        <dbReference type="ARBA" id="ARBA00022598"/>
    </source>
</evidence>
<comment type="catalytic activity">
    <reaction evidence="8 9">
        <text>tRNA(Arg) + L-arginine + ATP = L-arginyl-tRNA(Arg) + AMP + diphosphate</text>
        <dbReference type="Rhea" id="RHEA:20301"/>
        <dbReference type="Rhea" id="RHEA-COMP:9658"/>
        <dbReference type="Rhea" id="RHEA-COMP:9673"/>
        <dbReference type="ChEBI" id="CHEBI:30616"/>
        <dbReference type="ChEBI" id="CHEBI:32682"/>
        <dbReference type="ChEBI" id="CHEBI:33019"/>
        <dbReference type="ChEBI" id="CHEBI:78442"/>
        <dbReference type="ChEBI" id="CHEBI:78513"/>
        <dbReference type="ChEBI" id="CHEBI:456215"/>
        <dbReference type="EC" id="6.1.1.19"/>
    </reaction>
</comment>
<dbReference type="PANTHER" id="PTHR11956:SF5">
    <property type="entry name" value="ARGININE--TRNA LIGASE, CYTOPLASMIC"/>
    <property type="match status" value="1"/>
</dbReference>
<evidence type="ECO:0000256" key="5">
    <source>
        <dbReference type="ARBA" id="ARBA00022840"/>
    </source>
</evidence>
<dbReference type="GO" id="GO:0005737">
    <property type="term" value="C:cytoplasm"/>
    <property type="evidence" value="ECO:0007669"/>
    <property type="project" value="UniProtKB-SubCell"/>
</dbReference>
<keyword evidence="3 9" id="KW-0436">Ligase</keyword>
<dbReference type="HAMAP" id="MF_00123">
    <property type="entry name" value="Arg_tRNA_synth"/>
    <property type="match status" value="1"/>
</dbReference>
<reference evidence="14 15" key="1">
    <citation type="submission" date="2019-06" db="EMBL/GenBank/DDBJ databases">
        <title>Echinicola alkalisoli sp. nov. isolated from saline soil.</title>
        <authorList>
            <person name="Sun J.-Q."/>
            <person name="Xu L."/>
        </authorList>
    </citation>
    <scope>NUCLEOTIDE SEQUENCE [LARGE SCALE GENOMIC DNA]</scope>
    <source>
        <strain evidence="14 15">LN3S3</strain>
    </source>
</reference>
<evidence type="ECO:0000256" key="1">
    <source>
        <dbReference type="ARBA" id="ARBA00005594"/>
    </source>
</evidence>
<keyword evidence="5 9" id="KW-0067">ATP-binding</keyword>
<dbReference type="InterPro" id="IPR001412">
    <property type="entry name" value="aa-tRNA-synth_I_CS"/>
</dbReference>
<evidence type="ECO:0000256" key="9">
    <source>
        <dbReference type="HAMAP-Rule" id="MF_00123"/>
    </source>
</evidence>
<sequence length="596" mass="67627">MTIQEQILKAISKAFAQAFDHQVAPESLALQPTRKEFEGNYTFVLFPFLKFTRMKPEDSGEKIGQYLVENCEAVSAFNVVKGFLNISVNEQSWMAVFQALYQNKELGQLPPKNQKVMVEFSSPNTNKPLHLGHLRNNFLGFSVSEILKANGYEVIKANLVNDRGIHICKSMVAYLHFGNGETPESGALKGDHLAGKYYVLFDKAYKKEIQVLTEKGLSEDEAKKQAPLMLEAQEMLRKWEAGDEETVSLWKTMNSWVYEGFDATYKKMGVSFDKFYYESDTYLLGKNIVEEGLKKGVFFKKDNNSVWADLTDEGLDEKLVLRGDGTSVYITQDMGTADLKYENFKINKSVYVVGNEQDYHFDVLFKIMRKLGRPYGKGLYHLSYGMVDLPTGKMKSREGTVVDADDLIQEMVDTAESHTKELGKIEGFSEEQAKTLYEMLGLGALKYFLLKVDPKKRMLFNPQESIEFQGNTGPFIQYSHARIASILRKAKQIGVDYSAAGFEGLQQVENAEKELIILLNDYEKKIAQAGEELSPSIIAQYMFDLAKEYNRFYAELPIFSEADEKVRSFRVALSAHVARTLHSGMKLLGIQVPEKM</sequence>
<keyword evidence="6 9" id="KW-0648">Protein biosynthesis</keyword>
<proteinExistence type="inferred from homology"/>
<dbReference type="InterPro" id="IPR009080">
    <property type="entry name" value="tRNAsynth_Ia_anticodon-bd"/>
</dbReference>
<dbReference type="GO" id="GO:0006420">
    <property type="term" value="P:arginyl-tRNA aminoacylation"/>
    <property type="evidence" value="ECO:0007669"/>
    <property type="project" value="UniProtKB-UniRule"/>
</dbReference>
<evidence type="ECO:0000256" key="11">
    <source>
        <dbReference type="SAM" id="Coils"/>
    </source>
</evidence>
<keyword evidence="2 9" id="KW-0963">Cytoplasm</keyword>
<evidence type="ECO:0000259" key="12">
    <source>
        <dbReference type="SMART" id="SM00836"/>
    </source>
</evidence>
<name>A0A514CIN6_9BACT</name>
<dbReference type="PROSITE" id="PS00178">
    <property type="entry name" value="AA_TRNA_LIGASE_I"/>
    <property type="match status" value="1"/>
</dbReference>
<accession>A0A514CIN6</accession>
<dbReference type="AlphaFoldDB" id="A0A514CIN6"/>
<dbReference type="InterPro" id="IPR036695">
    <property type="entry name" value="Arg-tRNA-synth_N_sf"/>
</dbReference>
<dbReference type="NCBIfam" id="TIGR00456">
    <property type="entry name" value="argS"/>
    <property type="match status" value="1"/>
</dbReference>